<evidence type="ECO:0000256" key="1">
    <source>
        <dbReference type="ARBA" id="ARBA00022598"/>
    </source>
</evidence>
<keyword evidence="6" id="KW-1185">Reference proteome</keyword>
<sequence>SALAIRRVADPSGKPAAHAAALKLNAGPPGDTAELERRLPTEKDDLIVMNWRKKEFTRMYALRSDQPIKYYFCFRPTGLLEILDDDLKFLWITDFPLFSRVTNEDPKISDRRQLTSTHHPFTASRDEDVARLFTDPESVSQFAVSHLPVF</sequence>
<dbReference type="Proteomes" id="UP000673691">
    <property type="component" value="Unassembled WGS sequence"/>
</dbReference>
<dbReference type="AlphaFoldDB" id="A0A8H8A1Y8"/>
<dbReference type="GO" id="GO:0004812">
    <property type="term" value="F:aminoacyl-tRNA ligase activity"/>
    <property type="evidence" value="ECO:0007669"/>
    <property type="project" value="InterPro"/>
</dbReference>
<evidence type="ECO:0000313" key="5">
    <source>
        <dbReference type="EMBL" id="KAG5463203.1"/>
    </source>
</evidence>
<name>A0A8H8A1Y8_9FUNG</name>
<dbReference type="GO" id="GO:0006412">
    <property type="term" value="P:translation"/>
    <property type="evidence" value="ECO:0007669"/>
    <property type="project" value="UniProtKB-KW"/>
</dbReference>
<keyword evidence="2" id="KW-0547">Nucleotide-binding</keyword>
<dbReference type="Gene3D" id="3.30.930.10">
    <property type="entry name" value="Bira Bifunctional Protein, Domain 2"/>
    <property type="match status" value="1"/>
</dbReference>
<dbReference type="GO" id="GO:0005524">
    <property type="term" value="F:ATP binding"/>
    <property type="evidence" value="ECO:0007669"/>
    <property type="project" value="UniProtKB-KW"/>
</dbReference>
<evidence type="ECO:0000313" key="6">
    <source>
        <dbReference type="Proteomes" id="UP000673691"/>
    </source>
</evidence>
<dbReference type="InterPro" id="IPR004115">
    <property type="entry name" value="GAD-like_sf"/>
</dbReference>
<dbReference type="GO" id="GO:0005737">
    <property type="term" value="C:cytoplasm"/>
    <property type="evidence" value="ECO:0007669"/>
    <property type="project" value="InterPro"/>
</dbReference>
<proteinExistence type="predicted"/>
<evidence type="ECO:0000256" key="2">
    <source>
        <dbReference type="ARBA" id="ARBA00022741"/>
    </source>
</evidence>
<keyword evidence="1" id="KW-0436">Ligase</keyword>
<keyword evidence="3" id="KW-0067">ATP-binding</keyword>
<keyword evidence="4" id="KW-0648">Protein biosynthesis</keyword>
<gene>
    <name evidence="5" type="ORF">BJ554DRAFT_1052</name>
</gene>
<dbReference type="OrthoDB" id="439710at2759"/>
<evidence type="ECO:0000256" key="4">
    <source>
        <dbReference type="ARBA" id="ARBA00022917"/>
    </source>
</evidence>
<reference evidence="5 6" key="1">
    <citation type="journal article" name="Sci. Rep.">
        <title>Genome-scale phylogenetic analyses confirm Olpidium as the closest living zoosporic fungus to the non-flagellated, terrestrial fungi.</title>
        <authorList>
            <person name="Chang Y."/>
            <person name="Rochon D."/>
            <person name="Sekimoto S."/>
            <person name="Wang Y."/>
            <person name="Chovatia M."/>
            <person name="Sandor L."/>
            <person name="Salamov A."/>
            <person name="Grigoriev I.V."/>
            <person name="Stajich J.E."/>
            <person name="Spatafora J.W."/>
        </authorList>
    </citation>
    <scope>NUCLEOTIDE SEQUENCE [LARGE SCALE GENOMIC DNA]</scope>
    <source>
        <strain evidence="5">S191</strain>
    </source>
</reference>
<protein>
    <submittedName>
        <fullName evidence="5">Uncharacterized protein</fullName>
    </submittedName>
</protein>
<accession>A0A8H8A1Y8</accession>
<evidence type="ECO:0000256" key="3">
    <source>
        <dbReference type="ARBA" id="ARBA00022840"/>
    </source>
</evidence>
<dbReference type="EMBL" id="JAEFCI010000985">
    <property type="protein sequence ID" value="KAG5463203.1"/>
    <property type="molecule type" value="Genomic_DNA"/>
</dbReference>
<feature type="non-terminal residue" evidence="5">
    <location>
        <position position="1"/>
    </location>
</feature>
<dbReference type="InterPro" id="IPR045864">
    <property type="entry name" value="aa-tRNA-synth_II/BPL/LPL"/>
</dbReference>
<organism evidence="5 6">
    <name type="scientific">Olpidium bornovanus</name>
    <dbReference type="NCBI Taxonomy" id="278681"/>
    <lineage>
        <taxon>Eukaryota</taxon>
        <taxon>Fungi</taxon>
        <taxon>Fungi incertae sedis</taxon>
        <taxon>Olpidiomycota</taxon>
        <taxon>Olpidiomycotina</taxon>
        <taxon>Olpidiomycetes</taxon>
        <taxon>Olpidiales</taxon>
        <taxon>Olpidiaceae</taxon>
        <taxon>Olpidium</taxon>
    </lineage>
</organism>
<comment type="caution">
    <text evidence="5">The sequence shown here is derived from an EMBL/GenBank/DDBJ whole genome shotgun (WGS) entry which is preliminary data.</text>
</comment>
<dbReference type="Gene3D" id="3.30.1360.30">
    <property type="entry name" value="GAD-like domain"/>
    <property type="match status" value="1"/>
</dbReference>